<gene>
    <name evidence="4" type="ORF">CSOL1703_00008571</name>
</gene>
<reference evidence="4 5" key="2">
    <citation type="submission" date="2021-10" db="EMBL/GenBank/DDBJ databases">
        <authorList>
            <person name="Piombo E."/>
        </authorList>
    </citation>
    <scope>NUCLEOTIDE SEQUENCE [LARGE SCALE GENOMIC DNA]</scope>
</reference>
<dbReference type="Pfam" id="PF03707">
    <property type="entry name" value="MHYT"/>
    <property type="match status" value="2"/>
</dbReference>
<evidence type="ECO:0000256" key="2">
    <source>
        <dbReference type="SAM" id="Phobius"/>
    </source>
</evidence>
<comment type="caution">
    <text evidence="4">The sequence shown here is derived from an EMBL/GenBank/DDBJ whole genome shotgun (WGS) entry which is preliminary data.</text>
</comment>
<sequence length="888" mass="97996">MSPEELLGKYEGHIVPQRLNPGFVVLSYIVSLIGAGSTLELINRRTGSKGLFNKLVTAASMLCLLKLAIANQQRGLLADNLLVLYSVLLGGAAVTMGGVAIWSMHFVGNKAVYFGNGEPEIQVGFSPLFTVVSFFVPILVLLVAFLAIGTNNVVSWLRVSLGGFLCGSAVCGMHYLGNASIQNYTCSYKLSYVISSAIIAVIASTIALSVFFVFRSIWANVWWKRLLSALLLAGAVSGMHWCAAFGTEYTLVAIEVGAGGMSRDATVIVVICLSLGACLTIAGLAVFTARKRNQSARRAQKITLGAAFFDKDGRILVDTDGLIPSTVVTDSFIQTNDKQPFTVSHPYFLWMFQATRNWPGLYTLIDGMKRRISQKHRRVVQEVSPTKDEQGLLFRGHFCLAAVRLAERLRQELTTIGVLWDEILATGVATHVGLDLQPSDQPGGPMSAKFRQRLHEKGAALRQQVGKGSLMFLVRRIHNERDLERLAMAGYRFAEVEHVSGIIASRMQIKTMGLEAKLRQMAHYSNQGMEKTARLRIGFFAIRARVNTSGFDVLVKRTARNALPSISVPISTLESWQRDILKRFEGLTMLAVSEALEATKMSTGRETEFIHHIKSGIRKLRDSLRNINTDDAILAPGVVHVPGGPAGMTTPSLTFRIVAPIHSVVNNTEYEYIPLSLFKAHQLVQMEEGQQSFIHNVHREFQSIIGPQPVEEPRPGSGDRSILSKLTKKKRLSHRPSEEWDEEQVLEGKSTRRPSSAVSNQSSSTADLCHSNERGDRLQPGSMRRKETPKHLSTPSFGGIMVSREIAVNVEKQKHRVFVSERELEPAVITNEVSASPDIELQVKDQDKIFGIQVASTPMIGVHTGNGNHDTYVDVLFRDAVEGQWWKK</sequence>
<feature type="transmembrane region" description="Helical" evidence="2">
    <location>
        <begin position="226"/>
        <end position="246"/>
    </location>
</feature>
<proteinExistence type="predicted"/>
<feature type="transmembrane region" description="Helical" evidence="2">
    <location>
        <begin position="21"/>
        <end position="39"/>
    </location>
</feature>
<evidence type="ECO:0000313" key="4">
    <source>
        <dbReference type="EMBL" id="CAH0058093.1"/>
    </source>
</evidence>
<dbReference type="EMBL" id="CABFOC020000082">
    <property type="protein sequence ID" value="CAH0058093.1"/>
    <property type="molecule type" value="Genomic_DNA"/>
</dbReference>
<accession>A0A9N9ZMR6</accession>
<keyword evidence="2" id="KW-0472">Membrane</keyword>
<keyword evidence="2" id="KW-1133">Transmembrane helix</keyword>
<feature type="transmembrane region" description="Helical" evidence="2">
    <location>
        <begin position="81"/>
        <end position="104"/>
    </location>
</feature>
<feature type="transmembrane region" description="Helical" evidence="2">
    <location>
        <begin position="266"/>
        <end position="289"/>
    </location>
</feature>
<organism evidence="4 5">
    <name type="scientific">Clonostachys solani</name>
    <dbReference type="NCBI Taxonomy" id="160281"/>
    <lineage>
        <taxon>Eukaryota</taxon>
        <taxon>Fungi</taxon>
        <taxon>Dikarya</taxon>
        <taxon>Ascomycota</taxon>
        <taxon>Pezizomycotina</taxon>
        <taxon>Sordariomycetes</taxon>
        <taxon>Hypocreomycetidae</taxon>
        <taxon>Hypocreales</taxon>
        <taxon>Bionectriaceae</taxon>
        <taxon>Clonostachys</taxon>
    </lineage>
</organism>
<protein>
    <recommendedName>
        <fullName evidence="3">MHYT domain-containing protein</fullName>
    </recommendedName>
</protein>
<dbReference type="Proteomes" id="UP000775872">
    <property type="component" value="Unassembled WGS sequence"/>
</dbReference>
<keyword evidence="5" id="KW-1185">Reference proteome</keyword>
<feature type="region of interest" description="Disordered" evidence="1">
    <location>
        <begin position="705"/>
        <end position="797"/>
    </location>
</feature>
<feature type="transmembrane region" description="Helical" evidence="2">
    <location>
        <begin position="124"/>
        <end position="148"/>
    </location>
</feature>
<dbReference type="InterPro" id="IPR005330">
    <property type="entry name" value="MHYT_dom"/>
</dbReference>
<dbReference type="OrthoDB" id="264015at2759"/>
<dbReference type="PANTHER" id="PTHR35152">
    <property type="entry name" value="DOMAIN SIGNALLING PROTEIN, PUTATIVE (AFU_ORTHOLOGUE AFUA_5G11310)-RELATED"/>
    <property type="match status" value="1"/>
</dbReference>
<dbReference type="AlphaFoldDB" id="A0A9N9ZMR6"/>
<feature type="transmembrane region" description="Helical" evidence="2">
    <location>
        <begin position="155"/>
        <end position="177"/>
    </location>
</feature>
<dbReference type="PROSITE" id="PS50924">
    <property type="entry name" value="MHYT"/>
    <property type="match status" value="1"/>
</dbReference>
<evidence type="ECO:0000313" key="5">
    <source>
        <dbReference type="Proteomes" id="UP000775872"/>
    </source>
</evidence>
<keyword evidence="2" id="KW-0812">Transmembrane</keyword>
<feature type="compositionally biased region" description="Low complexity" evidence="1">
    <location>
        <begin position="755"/>
        <end position="764"/>
    </location>
</feature>
<reference evidence="5" key="1">
    <citation type="submission" date="2019-06" db="EMBL/GenBank/DDBJ databases">
        <authorList>
            <person name="Broberg M."/>
        </authorList>
    </citation>
    <scope>NUCLEOTIDE SEQUENCE [LARGE SCALE GENOMIC DNA]</scope>
</reference>
<dbReference type="PANTHER" id="PTHR35152:SF1">
    <property type="entry name" value="DOMAIN SIGNALLING PROTEIN, PUTATIVE (AFU_ORTHOLOGUE AFUA_5G11310)-RELATED"/>
    <property type="match status" value="1"/>
</dbReference>
<evidence type="ECO:0000259" key="3">
    <source>
        <dbReference type="PROSITE" id="PS50924"/>
    </source>
</evidence>
<evidence type="ECO:0000256" key="1">
    <source>
        <dbReference type="SAM" id="MobiDB-lite"/>
    </source>
</evidence>
<feature type="transmembrane region" description="Helical" evidence="2">
    <location>
        <begin position="192"/>
        <end position="214"/>
    </location>
</feature>
<feature type="domain" description="MHYT" evidence="3">
    <location>
        <begin position="51"/>
        <end position="250"/>
    </location>
</feature>
<name>A0A9N9ZMR6_9HYPO</name>